<protein>
    <submittedName>
        <fullName evidence="1">Uncharacterized protein</fullName>
    </submittedName>
</protein>
<proteinExistence type="predicted"/>
<sequence>MDFTKHNEILQKDCFQPKKIVRGIEHQNMIMHYIVKTKIGDRIVITIDDQYSVFLPERIAKFFLNDGEQFLQMAKAVKKHDLVIYYIGGKYSACEFQSKKKLLSTE</sequence>
<dbReference type="AlphaFoldDB" id="A0AA39C3M1"/>
<evidence type="ECO:0000313" key="2">
    <source>
        <dbReference type="Proteomes" id="UP001168972"/>
    </source>
</evidence>
<dbReference type="Proteomes" id="UP001168972">
    <property type="component" value="Unassembled WGS sequence"/>
</dbReference>
<reference evidence="1" key="2">
    <citation type="submission" date="2023-03" db="EMBL/GenBank/DDBJ databases">
        <authorList>
            <person name="Inwood S.N."/>
            <person name="Skelly J.G."/>
            <person name="Guhlin J."/>
            <person name="Harrop T.W.R."/>
            <person name="Goldson S.G."/>
            <person name="Dearden P.K."/>
        </authorList>
    </citation>
    <scope>NUCLEOTIDE SEQUENCE</scope>
    <source>
        <strain evidence="1">Lincoln</strain>
        <tissue evidence="1">Whole body</tissue>
    </source>
</reference>
<name>A0AA39C3M1_MICHY</name>
<reference evidence="1" key="1">
    <citation type="journal article" date="2023" name="bioRxiv">
        <title>Scaffold-level genome assemblies of two parasitoid biocontrol wasps reveal the parthenogenesis mechanism and an associated novel virus.</title>
        <authorList>
            <person name="Inwood S."/>
            <person name="Skelly J."/>
            <person name="Guhlin J."/>
            <person name="Harrop T."/>
            <person name="Goldson S."/>
            <person name="Dearden P."/>
        </authorList>
    </citation>
    <scope>NUCLEOTIDE SEQUENCE</scope>
    <source>
        <strain evidence="1">Lincoln</strain>
        <tissue evidence="1">Whole body</tissue>
    </source>
</reference>
<keyword evidence="2" id="KW-1185">Reference proteome</keyword>
<gene>
    <name evidence="1" type="ORF">PV327_011282</name>
</gene>
<dbReference type="EMBL" id="JAQQBR010002115">
    <property type="protein sequence ID" value="KAK0157268.1"/>
    <property type="molecule type" value="Genomic_DNA"/>
</dbReference>
<accession>A0AA39C3M1</accession>
<organism evidence="1 2">
    <name type="scientific">Microctonus hyperodae</name>
    <name type="common">Parasitoid wasp</name>
    <dbReference type="NCBI Taxonomy" id="165561"/>
    <lineage>
        <taxon>Eukaryota</taxon>
        <taxon>Metazoa</taxon>
        <taxon>Ecdysozoa</taxon>
        <taxon>Arthropoda</taxon>
        <taxon>Hexapoda</taxon>
        <taxon>Insecta</taxon>
        <taxon>Pterygota</taxon>
        <taxon>Neoptera</taxon>
        <taxon>Endopterygota</taxon>
        <taxon>Hymenoptera</taxon>
        <taxon>Apocrita</taxon>
        <taxon>Ichneumonoidea</taxon>
        <taxon>Braconidae</taxon>
        <taxon>Euphorinae</taxon>
        <taxon>Microctonus</taxon>
    </lineage>
</organism>
<comment type="caution">
    <text evidence="1">The sequence shown here is derived from an EMBL/GenBank/DDBJ whole genome shotgun (WGS) entry which is preliminary data.</text>
</comment>
<evidence type="ECO:0000313" key="1">
    <source>
        <dbReference type="EMBL" id="KAK0157268.1"/>
    </source>
</evidence>